<evidence type="ECO:0000313" key="2">
    <source>
        <dbReference type="Proteomes" id="UP000315949"/>
    </source>
</evidence>
<name>A0A5C5TVV7_9GAMM</name>
<dbReference type="RefSeq" id="WP_146312908.1">
    <property type="nucleotide sequence ID" value="NZ_VOHE01000005.1"/>
</dbReference>
<organism evidence="1 2">
    <name type="scientific">Luteimonas wenzhouensis</name>
    <dbReference type="NCBI Taxonomy" id="2599615"/>
    <lineage>
        <taxon>Bacteria</taxon>
        <taxon>Pseudomonadati</taxon>
        <taxon>Pseudomonadota</taxon>
        <taxon>Gammaproteobacteria</taxon>
        <taxon>Lysobacterales</taxon>
        <taxon>Lysobacteraceae</taxon>
        <taxon>Luteimonas</taxon>
    </lineage>
</organism>
<reference evidence="1 2" key="1">
    <citation type="submission" date="2019-07" db="EMBL/GenBank/DDBJ databases">
        <title>Luteimonas sp. YD-1 nov., isolated from acidic soil.</title>
        <authorList>
            <person name="Zhou J."/>
        </authorList>
    </citation>
    <scope>NUCLEOTIDE SEQUENCE [LARGE SCALE GENOMIC DNA]</scope>
    <source>
        <strain evidence="1 2">YD-1</strain>
    </source>
</reference>
<proteinExistence type="predicted"/>
<sequence>MLSHVEEGGFYRTCDGGVSYVLLDEDEEGDAWLIVLSGRSEEFAPGDTYFLRPDGSVLGREDNEADPMRLRERLDLQLPAGAKWQAFYKSQGAVYTASRWEWIDLMSDMQQLLELYAEHSPPVPEAGAFYLTLNGSIAYVLEVEDEDVHVALLKGGAAGLSAGDVYRLAEDGSPGGFNPLEFGLVFHEKLELGWE</sequence>
<accession>A0A5C5TVV7</accession>
<keyword evidence="2" id="KW-1185">Reference proteome</keyword>
<gene>
    <name evidence="1" type="ORF">FQY79_10685</name>
</gene>
<protein>
    <submittedName>
        <fullName evidence="1">Uncharacterized protein</fullName>
    </submittedName>
</protein>
<evidence type="ECO:0000313" key="1">
    <source>
        <dbReference type="EMBL" id="TWT18343.1"/>
    </source>
</evidence>
<dbReference type="EMBL" id="VOHE01000005">
    <property type="protein sequence ID" value="TWT18343.1"/>
    <property type="molecule type" value="Genomic_DNA"/>
</dbReference>
<comment type="caution">
    <text evidence="1">The sequence shown here is derived from an EMBL/GenBank/DDBJ whole genome shotgun (WGS) entry which is preliminary data.</text>
</comment>
<dbReference type="Proteomes" id="UP000315949">
    <property type="component" value="Unassembled WGS sequence"/>
</dbReference>
<dbReference type="AlphaFoldDB" id="A0A5C5TVV7"/>